<dbReference type="OrthoDB" id="10050276at2759"/>
<reference evidence="17" key="1">
    <citation type="submission" date="2020-11" db="EMBL/GenBank/DDBJ databases">
        <authorList>
            <person name="Tran Van P."/>
        </authorList>
    </citation>
    <scope>NUCLEOTIDE SEQUENCE</scope>
</reference>
<dbReference type="GO" id="GO:0007219">
    <property type="term" value="P:Notch signaling pathway"/>
    <property type="evidence" value="ECO:0007669"/>
    <property type="project" value="UniProtKB-KW"/>
</dbReference>
<keyword evidence="12" id="KW-0294">Fucose metabolism</keyword>
<evidence type="ECO:0000256" key="15">
    <source>
        <dbReference type="ARBA" id="ARBA00047273"/>
    </source>
</evidence>
<dbReference type="GO" id="GO:0006004">
    <property type="term" value="P:fucose metabolic process"/>
    <property type="evidence" value="ECO:0007669"/>
    <property type="project" value="UniProtKB-KW"/>
</dbReference>
<dbReference type="PANTHER" id="PTHR21420">
    <property type="entry name" value="GDP-FUCOSE PROTEIN O-FUCOSYLTRANSFERASE 1"/>
    <property type="match status" value="1"/>
</dbReference>
<accession>A0A7R9KAQ0</accession>
<keyword evidence="11" id="KW-0325">Glycoprotein</keyword>
<evidence type="ECO:0000256" key="12">
    <source>
        <dbReference type="ARBA" id="ARBA00023253"/>
    </source>
</evidence>
<evidence type="ECO:0000313" key="17">
    <source>
        <dbReference type="EMBL" id="CAD7619567.1"/>
    </source>
</evidence>
<dbReference type="InterPro" id="IPR019378">
    <property type="entry name" value="GDP-Fuc_O-FucTrfase"/>
</dbReference>
<gene>
    <name evidence="17" type="ORF">OSB1V03_LOCUS68</name>
</gene>
<comment type="subcellular location">
    <subcellularLocation>
        <location evidence="1">Endoplasmic reticulum</location>
    </subcellularLocation>
</comment>
<dbReference type="UniPathway" id="UPA00378"/>
<evidence type="ECO:0000313" key="18">
    <source>
        <dbReference type="Proteomes" id="UP000759131"/>
    </source>
</evidence>
<dbReference type="Proteomes" id="UP000759131">
    <property type="component" value="Unassembled WGS sequence"/>
</dbReference>
<protein>
    <recommendedName>
        <fullName evidence="5">GDP-fucose protein O-fucosyltransferase 1</fullName>
        <ecNumber evidence="4">2.4.1.221</ecNumber>
    </recommendedName>
    <alternativeName>
        <fullName evidence="14">Peptide-O-fucosyltransferase 1</fullName>
    </alternativeName>
</protein>
<evidence type="ECO:0000256" key="2">
    <source>
        <dbReference type="ARBA" id="ARBA00004922"/>
    </source>
</evidence>
<evidence type="ECO:0000256" key="11">
    <source>
        <dbReference type="ARBA" id="ARBA00023180"/>
    </source>
</evidence>
<dbReference type="AlphaFoldDB" id="A0A7R9KAQ0"/>
<keyword evidence="10" id="KW-1015">Disulfide bond</keyword>
<dbReference type="Pfam" id="PF10250">
    <property type="entry name" value="O-FucT"/>
    <property type="match status" value="1"/>
</dbReference>
<keyword evidence="7" id="KW-0808">Transferase</keyword>
<evidence type="ECO:0000256" key="10">
    <source>
        <dbReference type="ARBA" id="ARBA00023157"/>
    </source>
</evidence>
<dbReference type="GO" id="GO:0005783">
    <property type="term" value="C:endoplasmic reticulum"/>
    <property type="evidence" value="ECO:0007669"/>
    <property type="project" value="UniProtKB-SubCell"/>
</dbReference>
<evidence type="ECO:0000256" key="5">
    <source>
        <dbReference type="ARBA" id="ARBA00021745"/>
    </source>
</evidence>
<dbReference type="EC" id="2.4.1.221" evidence="4"/>
<evidence type="ECO:0000256" key="4">
    <source>
        <dbReference type="ARBA" id="ARBA00012196"/>
    </source>
</evidence>
<dbReference type="InterPro" id="IPR039922">
    <property type="entry name" value="POFUT1"/>
</dbReference>
<proteinExistence type="inferred from homology"/>
<keyword evidence="13" id="KW-0119">Carbohydrate metabolism</keyword>
<comment type="similarity">
    <text evidence="3">Belongs to the glycosyltransferase 65 family.</text>
</comment>
<comment type="catalytic activity">
    <reaction evidence="16">
        <text>L-seryl-[protein] + GDP-beta-L-fucose = 3-O-(alpha-L-fucosyl)-L-seryl-[protein] + GDP + H(+)</text>
        <dbReference type="Rhea" id="RHEA:63644"/>
        <dbReference type="Rhea" id="RHEA-COMP:9863"/>
        <dbReference type="Rhea" id="RHEA-COMP:17914"/>
        <dbReference type="ChEBI" id="CHEBI:15378"/>
        <dbReference type="ChEBI" id="CHEBI:29999"/>
        <dbReference type="ChEBI" id="CHEBI:57273"/>
        <dbReference type="ChEBI" id="CHEBI:58189"/>
        <dbReference type="ChEBI" id="CHEBI:189632"/>
        <dbReference type="EC" id="2.4.1.221"/>
    </reaction>
    <physiologicalReaction direction="left-to-right" evidence="16">
        <dbReference type="Rhea" id="RHEA:63645"/>
    </physiologicalReaction>
</comment>
<evidence type="ECO:0000256" key="3">
    <source>
        <dbReference type="ARBA" id="ARBA00010626"/>
    </source>
</evidence>
<comment type="pathway">
    <text evidence="2">Protein modification; protein glycosylation.</text>
</comment>
<keyword evidence="8" id="KW-0256">Endoplasmic reticulum</keyword>
<evidence type="ECO:0000256" key="1">
    <source>
        <dbReference type="ARBA" id="ARBA00004240"/>
    </source>
</evidence>
<evidence type="ECO:0000256" key="7">
    <source>
        <dbReference type="ARBA" id="ARBA00022679"/>
    </source>
</evidence>
<evidence type="ECO:0000256" key="8">
    <source>
        <dbReference type="ARBA" id="ARBA00022824"/>
    </source>
</evidence>
<comment type="catalytic activity">
    <reaction evidence="15">
        <text>L-threonyl-[protein] + GDP-beta-L-fucose = 3-O-(alpha-L-fucosyl)-L-threonyl-[protein] + GDP + H(+)</text>
        <dbReference type="Rhea" id="RHEA:70491"/>
        <dbReference type="Rhea" id="RHEA-COMP:11060"/>
        <dbReference type="Rhea" id="RHEA-COMP:17915"/>
        <dbReference type="ChEBI" id="CHEBI:15378"/>
        <dbReference type="ChEBI" id="CHEBI:30013"/>
        <dbReference type="ChEBI" id="CHEBI:57273"/>
        <dbReference type="ChEBI" id="CHEBI:58189"/>
        <dbReference type="ChEBI" id="CHEBI:189631"/>
        <dbReference type="EC" id="2.4.1.221"/>
    </reaction>
    <physiologicalReaction direction="left-to-right" evidence="15">
        <dbReference type="Rhea" id="RHEA:70492"/>
    </physiologicalReaction>
</comment>
<dbReference type="EMBL" id="CAJPIZ010000010">
    <property type="protein sequence ID" value="CAG2099997.1"/>
    <property type="molecule type" value="Genomic_DNA"/>
</dbReference>
<evidence type="ECO:0000256" key="14">
    <source>
        <dbReference type="ARBA" id="ARBA00033080"/>
    </source>
</evidence>
<keyword evidence="18" id="KW-1185">Reference proteome</keyword>
<sequence length="172" mass="19974">MRITSTQTGRFGNQAEQLLGSLQFAKSLDRTLILPPFIQYNHYKINFIPFDDYIQLEPIQRFHRVITLETFMKHLAPTVWPKENRSILCYSSRGSQEKGCNPLDGNPFNAFWTHIGVNEFKNGSVFHSPILTDYKYAKEWIIRFKHLKVLAFVVISDPNNVDNRRAVGLSNQ</sequence>
<name>A0A7R9KAQ0_9ACAR</name>
<evidence type="ECO:0000256" key="16">
    <source>
        <dbReference type="ARBA" id="ARBA00048647"/>
    </source>
</evidence>
<dbReference type="EMBL" id="OC854585">
    <property type="protein sequence ID" value="CAD7619567.1"/>
    <property type="molecule type" value="Genomic_DNA"/>
</dbReference>
<evidence type="ECO:0000256" key="9">
    <source>
        <dbReference type="ARBA" id="ARBA00022976"/>
    </source>
</evidence>
<dbReference type="Gene3D" id="3.40.50.11340">
    <property type="match status" value="1"/>
</dbReference>
<evidence type="ECO:0000256" key="13">
    <source>
        <dbReference type="ARBA" id="ARBA00023277"/>
    </source>
</evidence>
<keyword evidence="6" id="KW-0328">Glycosyltransferase</keyword>
<evidence type="ECO:0000256" key="6">
    <source>
        <dbReference type="ARBA" id="ARBA00022676"/>
    </source>
</evidence>
<dbReference type="PANTHER" id="PTHR21420:SF10">
    <property type="entry name" value="GDP-FUCOSE PROTEIN O-FUCOSYLTRANSFERASE 1"/>
    <property type="match status" value="1"/>
</dbReference>
<organism evidence="17">
    <name type="scientific">Medioppia subpectinata</name>
    <dbReference type="NCBI Taxonomy" id="1979941"/>
    <lineage>
        <taxon>Eukaryota</taxon>
        <taxon>Metazoa</taxon>
        <taxon>Ecdysozoa</taxon>
        <taxon>Arthropoda</taxon>
        <taxon>Chelicerata</taxon>
        <taxon>Arachnida</taxon>
        <taxon>Acari</taxon>
        <taxon>Acariformes</taxon>
        <taxon>Sarcoptiformes</taxon>
        <taxon>Oribatida</taxon>
        <taxon>Brachypylina</taxon>
        <taxon>Oppioidea</taxon>
        <taxon>Oppiidae</taxon>
        <taxon>Medioppia</taxon>
    </lineage>
</organism>
<keyword evidence="9" id="KW-0914">Notch signaling pathway</keyword>
<dbReference type="GO" id="GO:0046922">
    <property type="term" value="F:peptide-O-fucosyltransferase activity"/>
    <property type="evidence" value="ECO:0007669"/>
    <property type="project" value="UniProtKB-EC"/>
</dbReference>